<reference evidence="3" key="1">
    <citation type="journal article" date="2019" name="Int. J. Syst. Evol. Microbiol.">
        <title>The Global Catalogue of Microorganisms (GCM) 10K type strain sequencing project: providing services to taxonomists for standard genome sequencing and annotation.</title>
        <authorList>
            <consortium name="The Broad Institute Genomics Platform"/>
            <consortium name="The Broad Institute Genome Sequencing Center for Infectious Disease"/>
            <person name="Wu L."/>
            <person name="Ma J."/>
        </authorList>
    </citation>
    <scope>NUCLEOTIDE SEQUENCE [LARGE SCALE GENOMIC DNA]</scope>
    <source>
        <strain evidence="3">JCM 17983</strain>
    </source>
</reference>
<evidence type="ECO:0000259" key="1">
    <source>
        <dbReference type="Pfam" id="PF12802"/>
    </source>
</evidence>
<comment type="caution">
    <text evidence="2">The sequence shown here is derived from an EMBL/GenBank/DDBJ whole genome shotgun (WGS) entry which is preliminary data.</text>
</comment>
<dbReference type="InterPro" id="IPR000835">
    <property type="entry name" value="HTH_MarR-typ"/>
</dbReference>
<gene>
    <name evidence="2" type="ORF">GCM10023203_52180</name>
</gene>
<dbReference type="InterPro" id="IPR039422">
    <property type="entry name" value="MarR/SlyA-like"/>
</dbReference>
<keyword evidence="3" id="KW-1185">Reference proteome</keyword>
<dbReference type="InterPro" id="IPR036390">
    <property type="entry name" value="WH_DNA-bd_sf"/>
</dbReference>
<feature type="domain" description="HTH marR-type" evidence="1">
    <location>
        <begin position="36"/>
        <end position="92"/>
    </location>
</feature>
<sequence length="151" mass="16266">MGVMHEPGSRLAAVFDVLGPLYRRGVRAVEQEGGMPVGVRAVLDALAGCGTATVPALGRTLALSRQFVQRSVDDAGERGWVRTRENPAHRRSVLVALTPAGEQVLADVRDAERRELGNLEADLDTHLDPGDLDACLRVLRALSTRLLDHPS</sequence>
<dbReference type="SUPFAM" id="SSF46785">
    <property type="entry name" value="Winged helix' DNA-binding domain"/>
    <property type="match status" value="1"/>
</dbReference>
<dbReference type="PANTHER" id="PTHR33164:SF99">
    <property type="entry name" value="MARR FAMILY REGULATORY PROTEIN"/>
    <property type="match status" value="1"/>
</dbReference>
<protein>
    <submittedName>
        <fullName evidence="2">MarR family transcriptional regulator</fullName>
    </submittedName>
</protein>
<dbReference type="EMBL" id="BAABHQ010000021">
    <property type="protein sequence ID" value="GAA4891929.1"/>
    <property type="molecule type" value="Genomic_DNA"/>
</dbReference>
<dbReference type="Pfam" id="PF12802">
    <property type="entry name" value="MarR_2"/>
    <property type="match status" value="1"/>
</dbReference>
<accession>A0ABP9F2T2</accession>
<proteinExistence type="predicted"/>
<dbReference type="PANTHER" id="PTHR33164">
    <property type="entry name" value="TRANSCRIPTIONAL REGULATOR, MARR FAMILY"/>
    <property type="match status" value="1"/>
</dbReference>
<dbReference type="InterPro" id="IPR036388">
    <property type="entry name" value="WH-like_DNA-bd_sf"/>
</dbReference>
<evidence type="ECO:0000313" key="2">
    <source>
        <dbReference type="EMBL" id="GAA4891929.1"/>
    </source>
</evidence>
<dbReference type="Gene3D" id="1.10.10.10">
    <property type="entry name" value="Winged helix-like DNA-binding domain superfamily/Winged helix DNA-binding domain"/>
    <property type="match status" value="1"/>
</dbReference>
<dbReference type="Proteomes" id="UP001500457">
    <property type="component" value="Unassembled WGS sequence"/>
</dbReference>
<evidence type="ECO:0000313" key="3">
    <source>
        <dbReference type="Proteomes" id="UP001500457"/>
    </source>
</evidence>
<organism evidence="2 3">
    <name type="scientific">Actinomycetospora straminea</name>
    <dbReference type="NCBI Taxonomy" id="663607"/>
    <lineage>
        <taxon>Bacteria</taxon>
        <taxon>Bacillati</taxon>
        <taxon>Actinomycetota</taxon>
        <taxon>Actinomycetes</taxon>
        <taxon>Pseudonocardiales</taxon>
        <taxon>Pseudonocardiaceae</taxon>
        <taxon>Actinomycetospora</taxon>
    </lineage>
</organism>
<name>A0ABP9F2T2_9PSEU</name>